<evidence type="ECO:0000313" key="3">
    <source>
        <dbReference type="Proteomes" id="UP001196068"/>
    </source>
</evidence>
<feature type="transmembrane region" description="Helical" evidence="1">
    <location>
        <begin position="36"/>
        <end position="58"/>
    </location>
</feature>
<evidence type="ECO:0000256" key="1">
    <source>
        <dbReference type="SAM" id="Phobius"/>
    </source>
</evidence>
<sequence length="60" mass="6648">MLQSTGRNQIYGAEALLPVDRRESSLMKRRSPARGILIGLAISAILWLVIVLAIMSLLRD</sequence>
<keyword evidence="1" id="KW-0472">Membrane</keyword>
<name>A0AAF1K5Z8_9PROT</name>
<keyword evidence="3" id="KW-1185">Reference proteome</keyword>
<gene>
    <name evidence="2" type="ORF">GXW79_18760</name>
</gene>
<dbReference type="Proteomes" id="UP001196068">
    <property type="component" value="Unassembled WGS sequence"/>
</dbReference>
<dbReference type="AlphaFoldDB" id="A0AAF1K5Z8"/>
<accession>A0AAF1K5Z8</accession>
<dbReference type="EMBL" id="JAAEDH010000026">
    <property type="protein sequence ID" value="MBR0657125.1"/>
    <property type="molecule type" value="Genomic_DNA"/>
</dbReference>
<proteinExistence type="predicted"/>
<keyword evidence="1" id="KW-0812">Transmembrane</keyword>
<comment type="caution">
    <text evidence="2">The sequence shown here is derived from an EMBL/GenBank/DDBJ whole genome shotgun (WGS) entry which is preliminary data.</text>
</comment>
<reference evidence="2" key="1">
    <citation type="submission" date="2020-01" db="EMBL/GenBank/DDBJ databases">
        <authorList>
            <person name="Rat A."/>
        </authorList>
    </citation>
    <scope>NUCLEOTIDE SEQUENCE</scope>
    <source>
        <strain evidence="2">LMG 28251</strain>
    </source>
</reference>
<evidence type="ECO:0000313" key="2">
    <source>
        <dbReference type="EMBL" id="MBR0657125.1"/>
    </source>
</evidence>
<protein>
    <submittedName>
        <fullName evidence="2">Uncharacterized protein</fullName>
    </submittedName>
</protein>
<reference evidence="2" key="2">
    <citation type="journal article" date="2021" name="Syst. Appl. Microbiol.">
        <title>Roseomonas hellenica sp. nov., isolated from roots of wild-growing Alkanna tinctoria.</title>
        <authorList>
            <person name="Rat A."/>
            <person name="Naranjo H.D."/>
            <person name="Lebbe L."/>
            <person name="Cnockaert M."/>
            <person name="Krigas N."/>
            <person name="Grigoriadou K."/>
            <person name="Maloupa E."/>
            <person name="Willems A."/>
        </authorList>
    </citation>
    <scope>NUCLEOTIDE SEQUENCE</scope>
    <source>
        <strain evidence="2">LMG 28251</strain>
    </source>
</reference>
<keyword evidence="1" id="KW-1133">Transmembrane helix</keyword>
<dbReference type="RefSeq" id="WP_211875989.1">
    <property type="nucleotide sequence ID" value="NZ_JAAEDH010000026.1"/>
</dbReference>
<organism evidence="2 3">
    <name type="scientific">Plastoroseomonas arctica</name>
    <dbReference type="NCBI Taxonomy" id="1509237"/>
    <lineage>
        <taxon>Bacteria</taxon>
        <taxon>Pseudomonadati</taxon>
        <taxon>Pseudomonadota</taxon>
        <taxon>Alphaproteobacteria</taxon>
        <taxon>Acetobacterales</taxon>
        <taxon>Acetobacteraceae</taxon>
        <taxon>Plastoroseomonas</taxon>
    </lineage>
</organism>